<dbReference type="STRING" id="760192.Halhy_3976"/>
<proteinExistence type="predicted"/>
<dbReference type="AlphaFoldDB" id="F4L4F5"/>
<feature type="transmembrane region" description="Helical" evidence="1">
    <location>
        <begin position="9"/>
        <end position="26"/>
    </location>
</feature>
<dbReference type="Proteomes" id="UP000008461">
    <property type="component" value="Chromosome"/>
</dbReference>
<dbReference type="eggNOG" id="ENOG50331CB">
    <property type="taxonomic scope" value="Bacteria"/>
</dbReference>
<organism evidence="2 3">
    <name type="scientific">Haliscomenobacter hydrossis (strain ATCC 27775 / DSM 1100 / LMG 10767 / O)</name>
    <dbReference type="NCBI Taxonomy" id="760192"/>
    <lineage>
        <taxon>Bacteria</taxon>
        <taxon>Pseudomonadati</taxon>
        <taxon>Bacteroidota</taxon>
        <taxon>Saprospiria</taxon>
        <taxon>Saprospirales</taxon>
        <taxon>Haliscomenobacteraceae</taxon>
        <taxon>Haliscomenobacter</taxon>
    </lineage>
</organism>
<accession>F4L4F5</accession>
<dbReference type="OrthoDB" id="5119036at2"/>
<evidence type="ECO:0000313" key="2">
    <source>
        <dbReference type="EMBL" id="AEE51824.1"/>
    </source>
</evidence>
<name>F4L4F5_HALH1</name>
<reference evidence="2 3" key="1">
    <citation type="journal article" date="2011" name="Stand. Genomic Sci.">
        <title>Complete genome sequence of Haliscomenobacter hydrossis type strain (O).</title>
        <authorList>
            <consortium name="US DOE Joint Genome Institute (JGI-PGF)"/>
            <person name="Daligault H."/>
            <person name="Lapidus A."/>
            <person name="Zeytun A."/>
            <person name="Nolan M."/>
            <person name="Lucas S."/>
            <person name="Del Rio T.G."/>
            <person name="Tice H."/>
            <person name="Cheng J.F."/>
            <person name="Tapia R."/>
            <person name="Han C."/>
            <person name="Goodwin L."/>
            <person name="Pitluck S."/>
            <person name="Liolios K."/>
            <person name="Pagani I."/>
            <person name="Ivanova N."/>
            <person name="Huntemann M."/>
            <person name="Mavromatis K."/>
            <person name="Mikhailova N."/>
            <person name="Pati A."/>
            <person name="Chen A."/>
            <person name="Palaniappan K."/>
            <person name="Land M."/>
            <person name="Hauser L."/>
            <person name="Brambilla E.M."/>
            <person name="Rohde M."/>
            <person name="Verbarg S."/>
            <person name="Goker M."/>
            <person name="Bristow J."/>
            <person name="Eisen J.A."/>
            <person name="Markowitz V."/>
            <person name="Hugenholtz P."/>
            <person name="Kyrpides N.C."/>
            <person name="Klenk H.P."/>
            <person name="Woyke T."/>
        </authorList>
    </citation>
    <scope>NUCLEOTIDE SEQUENCE [LARGE SCALE GENOMIC DNA]</scope>
    <source>
        <strain evidence="3">ATCC 27775 / DSM 1100 / LMG 10767 / O</strain>
    </source>
</reference>
<keyword evidence="1" id="KW-0472">Membrane</keyword>
<dbReference type="HOGENOM" id="CLU_123350_0_0_10"/>
<keyword evidence="1" id="KW-1133">Transmembrane helix</keyword>
<evidence type="ECO:0000313" key="3">
    <source>
        <dbReference type="Proteomes" id="UP000008461"/>
    </source>
</evidence>
<dbReference type="RefSeq" id="WP_013766362.1">
    <property type="nucleotide sequence ID" value="NC_015510.1"/>
</dbReference>
<keyword evidence="3" id="KW-1185">Reference proteome</keyword>
<sequence>MEVKNQKTIAVIFSIVLLGIVLSPVVENWRKTPQDNFPLSYYPMFSKKREATYTLRYLVGYDSAQQRHHIPYHYIGSGGFNQVRRQINKQCKKGKSDKLAKKVARRLAKTKDAPFANLERVEVVKGTYDFETYFSKGDKTPLKEKVLSTQNIVKP</sequence>
<keyword evidence="1" id="KW-0812">Transmembrane</keyword>
<gene>
    <name evidence="2" type="ordered locus">Halhy_3976</name>
</gene>
<evidence type="ECO:0000256" key="1">
    <source>
        <dbReference type="SAM" id="Phobius"/>
    </source>
</evidence>
<dbReference type="EMBL" id="CP002691">
    <property type="protein sequence ID" value="AEE51824.1"/>
    <property type="molecule type" value="Genomic_DNA"/>
</dbReference>
<protein>
    <submittedName>
        <fullName evidence="2">Uncharacterized protein</fullName>
    </submittedName>
</protein>
<dbReference type="KEGG" id="hhy:Halhy_3976"/>
<reference key="2">
    <citation type="submission" date="2011-04" db="EMBL/GenBank/DDBJ databases">
        <title>Complete sequence of chromosome of Haliscomenobacter hydrossis DSM 1100.</title>
        <authorList>
            <consortium name="US DOE Joint Genome Institute (JGI-PGF)"/>
            <person name="Lucas S."/>
            <person name="Han J."/>
            <person name="Lapidus A."/>
            <person name="Bruce D."/>
            <person name="Goodwin L."/>
            <person name="Pitluck S."/>
            <person name="Peters L."/>
            <person name="Kyrpides N."/>
            <person name="Mavromatis K."/>
            <person name="Ivanova N."/>
            <person name="Ovchinnikova G."/>
            <person name="Pagani I."/>
            <person name="Daligault H."/>
            <person name="Detter J.C."/>
            <person name="Han C."/>
            <person name="Land M."/>
            <person name="Hauser L."/>
            <person name="Markowitz V."/>
            <person name="Cheng J.-F."/>
            <person name="Hugenholtz P."/>
            <person name="Woyke T."/>
            <person name="Wu D."/>
            <person name="Verbarg S."/>
            <person name="Frueling A."/>
            <person name="Brambilla E."/>
            <person name="Klenk H.-P."/>
            <person name="Eisen J.A."/>
        </authorList>
    </citation>
    <scope>NUCLEOTIDE SEQUENCE</scope>
    <source>
        <strain>DSM 1100</strain>
    </source>
</reference>